<keyword evidence="10" id="KW-0732">Signal</keyword>
<dbReference type="GO" id="GO:0005975">
    <property type="term" value="P:carbohydrate metabolic process"/>
    <property type="evidence" value="ECO:0007669"/>
    <property type="project" value="InterPro"/>
</dbReference>
<feature type="chain" id="PRO_5032364388" description="Polygalacturonase" evidence="10">
    <location>
        <begin position="38"/>
        <end position="405"/>
    </location>
</feature>
<comment type="similarity">
    <text evidence="2 9">Belongs to the glycosyl hydrolase 28 family.</text>
</comment>
<keyword evidence="6 9" id="KW-0326">Glycosidase</keyword>
<name>A0A835PU30_VANPL</name>
<feature type="active site" evidence="8">
    <location>
        <position position="281"/>
    </location>
</feature>
<dbReference type="OrthoDB" id="187139at2759"/>
<evidence type="ECO:0000256" key="2">
    <source>
        <dbReference type="ARBA" id="ARBA00008834"/>
    </source>
</evidence>
<evidence type="ECO:0008006" key="13">
    <source>
        <dbReference type="Google" id="ProtNLM"/>
    </source>
</evidence>
<keyword evidence="3" id="KW-0134">Cell wall</keyword>
<protein>
    <recommendedName>
        <fullName evidence="13">Polygalacturonase</fullName>
    </recommendedName>
</protein>
<accession>A0A835PU30</accession>
<dbReference type="SUPFAM" id="SSF51126">
    <property type="entry name" value="Pectin lyase-like"/>
    <property type="match status" value="1"/>
</dbReference>
<dbReference type="AlphaFoldDB" id="A0A835PU30"/>
<keyword evidence="4" id="KW-0964">Secreted</keyword>
<keyword evidence="5 9" id="KW-0378">Hydrolase</keyword>
<dbReference type="PROSITE" id="PS00502">
    <property type="entry name" value="POLYGALACTURONASE"/>
    <property type="match status" value="1"/>
</dbReference>
<dbReference type="PANTHER" id="PTHR31375">
    <property type="match status" value="1"/>
</dbReference>
<evidence type="ECO:0000256" key="1">
    <source>
        <dbReference type="ARBA" id="ARBA00004191"/>
    </source>
</evidence>
<evidence type="ECO:0000256" key="8">
    <source>
        <dbReference type="PROSITE-ProRule" id="PRU10052"/>
    </source>
</evidence>
<proteinExistence type="inferred from homology"/>
<comment type="caution">
    <text evidence="11">The sequence shown here is derived from an EMBL/GenBank/DDBJ whole genome shotgun (WGS) entry which is preliminary data.</text>
</comment>
<sequence>MALFRCSSSCASTTSRIHVVLHLALGLLLVWSELAGAAGFEPLIELPNFKRGARRARTMRAVSVVDHGAKGNGLNDDTEAFVQAWKLVCSSKVGATLKVPTENAYLLRPITFGGPCKSKIVLSVMGTIIAPSDPDMWYRLHPRRWLYFHGIKDLEVRGEGVIDGSGQGWWARSCKTNASNPCRSAPTAMTFHRMRRLTVRGLTIVNAQQMHIAFTDSYQVQVSSLKVIAPERSPNTDGIHLSSCVSVAVEDSIISTGDDCVSIVGNSSSILIKNMVCGPGHGISIGSLGQNKANDQVQDILVDEAFVSTPKTVSGSKHGRNQTSAVKVENVAFIDIKGTSATEEAIKLACSDSYPCKKILLKNIELSSYSGGDAAAYCWKASGFSSGEVTGYGCYIEVLKQVREN</sequence>
<dbReference type="Gene3D" id="2.160.20.10">
    <property type="entry name" value="Single-stranded right-handed beta-helix, Pectin lyase-like"/>
    <property type="match status" value="1"/>
</dbReference>
<reference evidence="11 12" key="1">
    <citation type="journal article" date="2020" name="Nat. Food">
        <title>A phased Vanilla planifolia genome enables genetic improvement of flavour and production.</title>
        <authorList>
            <person name="Hasing T."/>
            <person name="Tang H."/>
            <person name="Brym M."/>
            <person name="Khazi F."/>
            <person name="Huang T."/>
            <person name="Chambers A.H."/>
        </authorList>
    </citation>
    <scope>NUCLEOTIDE SEQUENCE [LARGE SCALE GENOMIC DNA]</scope>
    <source>
        <tissue evidence="11">Leaf</tissue>
    </source>
</reference>
<evidence type="ECO:0000256" key="3">
    <source>
        <dbReference type="ARBA" id="ARBA00022512"/>
    </source>
</evidence>
<evidence type="ECO:0000313" key="12">
    <source>
        <dbReference type="Proteomes" id="UP000639772"/>
    </source>
</evidence>
<keyword evidence="7" id="KW-0961">Cell wall biogenesis/degradation</keyword>
<dbReference type="InterPro" id="IPR011050">
    <property type="entry name" value="Pectin_lyase_fold/virulence"/>
</dbReference>
<dbReference type="Pfam" id="PF00295">
    <property type="entry name" value="Glyco_hydro_28"/>
    <property type="match status" value="2"/>
</dbReference>
<gene>
    <name evidence="11" type="ORF">HPP92_022882</name>
</gene>
<dbReference type="InterPro" id="IPR000743">
    <property type="entry name" value="Glyco_hydro_28"/>
</dbReference>
<organism evidence="11 12">
    <name type="scientific">Vanilla planifolia</name>
    <name type="common">Vanilla</name>
    <dbReference type="NCBI Taxonomy" id="51239"/>
    <lineage>
        <taxon>Eukaryota</taxon>
        <taxon>Viridiplantae</taxon>
        <taxon>Streptophyta</taxon>
        <taxon>Embryophyta</taxon>
        <taxon>Tracheophyta</taxon>
        <taxon>Spermatophyta</taxon>
        <taxon>Magnoliopsida</taxon>
        <taxon>Liliopsida</taxon>
        <taxon>Asparagales</taxon>
        <taxon>Orchidaceae</taxon>
        <taxon>Vanilloideae</taxon>
        <taxon>Vanilleae</taxon>
        <taxon>Vanilla</taxon>
    </lineage>
</organism>
<dbReference type="InterPro" id="IPR012334">
    <property type="entry name" value="Pectin_lyas_fold"/>
</dbReference>
<evidence type="ECO:0000256" key="10">
    <source>
        <dbReference type="SAM" id="SignalP"/>
    </source>
</evidence>
<evidence type="ECO:0000313" key="11">
    <source>
        <dbReference type="EMBL" id="KAG0459754.1"/>
    </source>
</evidence>
<dbReference type="Proteomes" id="UP000639772">
    <property type="component" value="Chromosome 12"/>
</dbReference>
<evidence type="ECO:0000256" key="7">
    <source>
        <dbReference type="ARBA" id="ARBA00023316"/>
    </source>
</evidence>
<dbReference type="EMBL" id="JADCNM010000012">
    <property type="protein sequence ID" value="KAG0459754.1"/>
    <property type="molecule type" value="Genomic_DNA"/>
</dbReference>
<dbReference type="GO" id="GO:0071555">
    <property type="term" value="P:cell wall organization"/>
    <property type="evidence" value="ECO:0007669"/>
    <property type="project" value="UniProtKB-KW"/>
</dbReference>
<comment type="subcellular location">
    <subcellularLocation>
        <location evidence="1">Secreted</location>
        <location evidence="1">Cell wall</location>
    </subcellularLocation>
</comment>
<evidence type="ECO:0000256" key="9">
    <source>
        <dbReference type="RuleBase" id="RU361169"/>
    </source>
</evidence>
<feature type="signal peptide" evidence="10">
    <location>
        <begin position="1"/>
        <end position="37"/>
    </location>
</feature>
<dbReference type="GO" id="GO:0004650">
    <property type="term" value="F:polygalacturonase activity"/>
    <property type="evidence" value="ECO:0007669"/>
    <property type="project" value="InterPro"/>
</dbReference>
<evidence type="ECO:0000256" key="4">
    <source>
        <dbReference type="ARBA" id="ARBA00022525"/>
    </source>
</evidence>
<evidence type="ECO:0000256" key="6">
    <source>
        <dbReference type="ARBA" id="ARBA00023295"/>
    </source>
</evidence>
<evidence type="ECO:0000256" key="5">
    <source>
        <dbReference type="ARBA" id="ARBA00022801"/>
    </source>
</evidence>